<evidence type="ECO:0000313" key="2">
    <source>
        <dbReference type="EMBL" id="KAL1306554.1"/>
    </source>
</evidence>
<feature type="compositionally biased region" description="Basic residues" evidence="1">
    <location>
        <begin position="729"/>
        <end position="744"/>
    </location>
</feature>
<dbReference type="Proteomes" id="UP001562354">
    <property type="component" value="Unassembled WGS sequence"/>
</dbReference>
<dbReference type="Pfam" id="PF10446">
    <property type="entry name" value="DUF2457"/>
    <property type="match status" value="1"/>
</dbReference>
<name>A0ABR3PK80_9PEZI</name>
<feature type="compositionally biased region" description="Acidic residues" evidence="1">
    <location>
        <begin position="514"/>
        <end position="527"/>
    </location>
</feature>
<feature type="region of interest" description="Disordered" evidence="1">
    <location>
        <begin position="494"/>
        <end position="688"/>
    </location>
</feature>
<keyword evidence="3" id="KW-1185">Reference proteome</keyword>
<sequence length="783" mass="87632">MDHNIDMAGEPCGDVEEPPERSEYFAIRHQTQTIDTAFTKHLPPAFARRESLLTRQLHSPEPDHTEDEHHRARAVVRGMSTWSNPSVASTASLTSDNDLTSPGTRDSTPSPPFPATVLREPVPALEKPLSKEPTIAAEGIAEGPEKIVEAGLGRRRCITFACGKQPNEPKPIKEQSKEASEQKSPEPPKRKCLITFACPARPTAPSAPSLQNIKIPRNTSPAPVKRAQRPPPSPKPIHKAHRGSDSTVKNDSPKSLRKVPSTIIRRRKYSDDNQDIPAEERRFHEFGPIATEAEQWLEESTCHRNRLTVNDTLIKETIIRRIGEEVEEEALEDDDFEDDDLDVDDEVDEDDEDEEDEEDEEEAESGASGDEVSDAGFQTDDEDGFAVSDSEGDDSDNEWWTAGRSTAATSMEHLDNLRLSPRHRVNSQSSLESDSAEHLQSRPPQGKVKRKTKAMKIRRPVTPDLPDSTDFVCGTLDEDRPLEQAYISCIEQRKAARYKARPQDIDPTFPTSDPEMDEEDDDEDDSDGEHRKVDESDHPYFLHGKIDLHNEDSDRRGRQPSVAGARRKTPSPPLRMRSPPPAKRLVHRSPPPPTKRTTLKSPAPIKRTKTKSPPASKRTSRSPPPPRRLFGHTSPKGRKSPAPPSRRVASPPPSRRISFEATPGQGISFTPRATLAQRPQPTHTASLPRVESVIKLGRAPFSLSSSEFDEVLPVNARGAIDIVKGLEKKRQRRREKLYQKHCNRNGKDREHKRPKPGKGAERMREVGLELAAYKGKKEHMLSY</sequence>
<feature type="region of interest" description="Disordered" evidence="1">
    <location>
        <begin position="1"/>
        <end position="20"/>
    </location>
</feature>
<feature type="compositionally biased region" description="Acidic residues" evidence="1">
    <location>
        <begin position="325"/>
        <end position="364"/>
    </location>
</feature>
<dbReference type="RefSeq" id="XP_069202826.1">
    <property type="nucleotide sequence ID" value="XM_069344994.1"/>
</dbReference>
<comment type="caution">
    <text evidence="2">The sequence shown here is derived from an EMBL/GenBank/DDBJ whole genome shotgun (WGS) entry which is preliminary data.</text>
</comment>
<feature type="region of interest" description="Disordered" evidence="1">
    <location>
        <begin position="162"/>
        <end position="286"/>
    </location>
</feature>
<dbReference type="InterPro" id="IPR018853">
    <property type="entry name" value="DUF2457"/>
</dbReference>
<feature type="region of interest" description="Disordered" evidence="1">
    <location>
        <begin position="325"/>
        <end position="472"/>
    </location>
</feature>
<feature type="compositionally biased region" description="Acidic residues" evidence="1">
    <location>
        <begin position="379"/>
        <end position="397"/>
    </location>
</feature>
<feature type="compositionally biased region" description="Basic residues" evidence="1">
    <location>
        <begin position="447"/>
        <end position="459"/>
    </location>
</feature>
<dbReference type="GeneID" id="95978942"/>
<evidence type="ECO:0000313" key="3">
    <source>
        <dbReference type="Proteomes" id="UP001562354"/>
    </source>
</evidence>
<feature type="compositionally biased region" description="Polar residues" evidence="1">
    <location>
        <begin position="206"/>
        <end position="221"/>
    </location>
</feature>
<feature type="compositionally biased region" description="Pro residues" evidence="1">
    <location>
        <begin position="570"/>
        <end position="582"/>
    </location>
</feature>
<feature type="compositionally biased region" description="Polar residues" evidence="1">
    <location>
        <begin position="80"/>
        <end position="108"/>
    </location>
</feature>
<evidence type="ECO:0000256" key="1">
    <source>
        <dbReference type="SAM" id="MobiDB-lite"/>
    </source>
</evidence>
<feature type="compositionally biased region" description="Basic and acidic residues" evidence="1">
    <location>
        <begin position="528"/>
        <end position="557"/>
    </location>
</feature>
<evidence type="ECO:0008006" key="4">
    <source>
        <dbReference type="Google" id="ProtNLM"/>
    </source>
</evidence>
<protein>
    <recommendedName>
        <fullName evidence="4">Extensin domain-containing protein</fullName>
    </recommendedName>
</protein>
<reference evidence="2 3" key="1">
    <citation type="submission" date="2024-07" db="EMBL/GenBank/DDBJ databases">
        <title>Draft sequence of the Neodothiora populina.</title>
        <authorList>
            <person name="Drown D.D."/>
            <person name="Schuette U.S."/>
            <person name="Buechlein A.B."/>
            <person name="Rusch D.R."/>
            <person name="Winton L.W."/>
            <person name="Adams G.A."/>
        </authorList>
    </citation>
    <scope>NUCLEOTIDE SEQUENCE [LARGE SCALE GENOMIC DNA]</scope>
    <source>
        <strain evidence="2 3">CPC 39397</strain>
    </source>
</reference>
<organism evidence="2 3">
    <name type="scientific">Neodothiora populina</name>
    <dbReference type="NCBI Taxonomy" id="2781224"/>
    <lineage>
        <taxon>Eukaryota</taxon>
        <taxon>Fungi</taxon>
        <taxon>Dikarya</taxon>
        <taxon>Ascomycota</taxon>
        <taxon>Pezizomycotina</taxon>
        <taxon>Dothideomycetes</taxon>
        <taxon>Dothideomycetidae</taxon>
        <taxon>Dothideales</taxon>
        <taxon>Dothioraceae</taxon>
        <taxon>Neodothiora</taxon>
    </lineage>
</organism>
<accession>A0ABR3PK80</accession>
<feature type="compositionally biased region" description="Basic and acidic residues" evidence="1">
    <location>
        <begin position="170"/>
        <end position="189"/>
    </location>
</feature>
<dbReference type="EMBL" id="JBFMKM010000004">
    <property type="protein sequence ID" value="KAL1306554.1"/>
    <property type="molecule type" value="Genomic_DNA"/>
</dbReference>
<feature type="region of interest" description="Disordered" evidence="1">
    <location>
        <begin position="729"/>
        <end position="766"/>
    </location>
</feature>
<feature type="region of interest" description="Disordered" evidence="1">
    <location>
        <begin position="80"/>
        <end position="117"/>
    </location>
</feature>
<proteinExistence type="predicted"/>
<gene>
    <name evidence="2" type="ORF">AAFC00_005243</name>
</gene>